<feature type="compositionally biased region" description="Low complexity" evidence="4">
    <location>
        <begin position="2262"/>
        <end position="2280"/>
    </location>
</feature>
<dbReference type="Proteomes" id="UP000005204">
    <property type="component" value="Unassembled WGS sequence"/>
</dbReference>
<feature type="region of interest" description="Disordered" evidence="4">
    <location>
        <begin position="1840"/>
        <end position="1901"/>
    </location>
</feature>
<dbReference type="SMART" id="SM00382">
    <property type="entry name" value="AAA"/>
    <property type="match status" value="1"/>
</dbReference>
<reference evidence="7" key="1">
    <citation type="journal article" date="2008" name="Insect Biochem. Mol. Biol.">
        <title>The genome of a lepidopteran model insect, the silkworm Bombyx mori.</title>
        <authorList>
            <consortium name="International Silkworm Genome Consortium"/>
        </authorList>
    </citation>
    <scope>NUCLEOTIDE SEQUENCE [LARGE SCALE GENOMIC DNA]</scope>
    <source>
        <strain evidence="7">p50T</strain>
    </source>
</reference>
<feature type="compositionally biased region" description="Low complexity" evidence="4">
    <location>
        <begin position="1847"/>
        <end position="1864"/>
    </location>
</feature>
<feature type="region of interest" description="Disordered" evidence="4">
    <location>
        <begin position="138"/>
        <end position="168"/>
    </location>
</feature>
<feature type="region of interest" description="Disordered" evidence="4">
    <location>
        <begin position="625"/>
        <end position="715"/>
    </location>
</feature>
<feature type="region of interest" description="Disordered" evidence="4">
    <location>
        <begin position="373"/>
        <end position="400"/>
    </location>
</feature>
<feature type="compositionally biased region" description="Low complexity" evidence="4">
    <location>
        <begin position="1282"/>
        <end position="1292"/>
    </location>
</feature>
<dbReference type="InterPro" id="IPR027417">
    <property type="entry name" value="P-loop_NTPase"/>
</dbReference>
<feature type="compositionally biased region" description="Low complexity" evidence="4">
    <location>
        <begin position="1875"/>
        <end position="1889"/>
    </location>
</feature>
<dbReference type="Pfam" id="PF00307">
    <property type="entry name" value="CH"/>
    <property type="match status" value="1"/>
</dbReference>
<feature type="region of interest" description="Disordered" evidence="4">
    <location>
        <begin position="1917"/>
        <end position="1984"/>
    </location>
</feature>
<evidence type="ECO:0000313" key="6">
    <source>
        <dbReference type="EnsemblMetazoa" id="XP_037871750.1"/>
    </source>
</evidence>
<feature type="region of interest" description="Disordered" evidence="4">
    <location>
        <begin position="2704"/>
        <end position="2731"/>
    </location>
</feature>
<dbReference type="GO" id="GO:0022008">
    <property type="term" value="P:neurogenesis"/>
    <property type="evidence" value="ECO:0007669"/>
    <property type="project" value="InterPro"/>
</dbReference>
<feature type="compositionally biased region" description="Low complexity" evidence="4">
    <location>
        <begin position="676"/>
        <end position="685"/>
    </location>
</feature>
<dbReference type="SUPFAM" id="SSF47576">
    <property type="entry name" value="Calponin-homology domain, CH-domain"/>
    <property type="match status" value="1"/>
</dbReference>
<evidence type="ECO:0000256" key="3">
    <source>
        <dbReference type="SAM" id="Coils"/>
    </source>
</evidence>
<feature type="compositionally biased region" description="Basic and acidic residues" evidence="4">
    <location>
        <begin position="1938"/>
        <end position="1984"/>
    </location>
</feature>
<dbReference type="Gene3D" id="1.10.418.10">
    <property type="entry name" value="Calponin-like domain"/>
    <property type="match status" value="1"/>
</dbReference>
<feature type="region of interest" description="Disordered" evidence="4">
    <location>
        <begin position="1373"/>
        <end position="1471"/>
    </location>
</feature>
<feature type="compositionally biased region" description="Basic residues" evidence="4">
    <location>
        <begin position="1341"/>
        <end position="1360"/>
    </location>
</feature>
<evidence type="ECO:0000259" key="5">
    <source>
        <dbReference type="PROSITE" id="PS50021"/>
    </source>
</evidence>
<feature type="compositionally biased region" description="Low complexity" evidence="4">
    <location>
        <begin position="1373"/>
        <end position="1419"/>
    </location>
</feature>
<feature type="domain" description="Calponin-homology (CH)" evidence="5">
    <location>
        <begin position="440"/>
        <end position="552"/>
    </location>
</feature>
<dbReference type="EnsemblMetazoa" id="XM_038015822.1">
    <property type="protein sequence ID" value="XP_037871750.1"/>
    <property type="gene ID" value="LOC101747129"/>
</dbReference>
<sequence>MTSPRRFKISVSQCTAQSLDWDSPSAATGTVKRRRSSYPEHAKNINQTQEHNTIFEAQTPSDSGSGTSRTVSENDKSDSLIDVEERISCIINENRSSNSESSDVDIIIENILENSIEENLCEVHNETFVHDRGKTFIRDKKVPNKRNSQEEATQDKKCKDRKPKTSAPIKKINKSTDVVKSQSKFAKDIKKLEDKSSVLPVYKSTIPGRSTDLNSNAKKKVISKLKLPFTPPSAKTMDKPKINFFQNRTNVEGAKPSPLLSSPVRRTISNEYVRLKFSNDTVIRRTIDGKSAPKITPKIQSIIPESPVDTEDPFLNLSPNKKYTVTTNNKVRCDKDNYVIFDPDTGFSQGLSRSRIPQMSPVSDKSRIPLKSLEQSTSAVRKPANVSDSDSGILSPNSPVDTSEKSAYYVNAAVFSETARQYTSELDITILDPVLAKKAAEQIQIYTDWANHYLERARSRRRAGTTGGGLARDCADGLLLADVLEGVTGLKVPRAHRKPRNPQQMLENVQCCLDFLHAQKVQGIEQVTAIDIRDAKLKAVLALFFALSRHKQASKQRTAPSIGNIPNINKNSSEDVSLSSIQRITGGSSCEEILTASGNNVEMTTLTANRQVSVLQTSIPLPASAAAVRRAPPDKRPLPATPGHAGSKTGLSASSSRSTSPLGQGAVSFIPRVPTSSSGSRPNSSLLAPGSKIPSTITQASTHQTQASHNGTPTKQSMLDKLKLFNKDKISAEKQNNKSSAVSKRTSSSSGFSSAKSERSDSSLSLNESSNTPNTHIKSSHLIGPKTIRQQNDTLSKDKTGKNVKSKLVSSKSPKDSSLNLTKSNSKTSNNEKTRNSPKLPARDKESKLAAPKSVSNNKLNQIDDQVRCSKTKADSKMVKLSGSQMKLSESRTENPHDPRGFENSIHQKTPPNQVQACAGINAGMPNQTGIPKPTAAVKGTFKISKDDRHILNKSTNSQLSPIQSNSSLNSTNNVSALPFNREPTCVAKDTMQKQTLAVSPMPVVNSTNQNNTSQMSESSHSNSTHSTTGQHSNSSDSSSVIYRPSSESGSEMSKTVTHNVHTNKRIDMNTTYINDVINEAEISEKEAAQRRHFGKSDTKQNYDPNQTLTEINKRLDNESRSSTPSHCRDNSLGDDENPMMNVLPMRPLLRGYNSHLTLPMRTSGLAQKNIPGYPHHANTVKANFGRENVGLRERLNYGPGFSNPDYCDLEIASGYMSDGDCLRRINAGEMDCGRSNDIMDGYMSEGGASLYGRRMNYQQPSQLQQLDERRSGGRNRGMESGSGVVYRVVGRTRSKADCGQQTERQPSVPRQDTTWKKYTDSPGVGAPQLNQPPTPPSPSHGRKGERRTGHHSPQHHKREKLTAAQQLGIAPHPQYAASSSSPSSQHSSRAGSQLHSPSGGSRPSSAAGNGSCSSGKGKTPQSFGYVKRQNGVQQQTTPQPNGPPPQHGHSGRTAQVSAVPRTKVKVSGGTQTCTQDLQIHKNGIGPKSYSLGGTAAAQLSASVRERLLGSQSLPKPGTHEFAALFHHHRIPPRGGMKISDGSLSDTQTYSEVKSDYGIPYAPWLRHSNTYSASGRLSEGESMESLTSLHSAQHNHTSSPNSHHRSSLTHNKLIMHRDAQGSRLNRSNSISYLRDRTFPRSTKSEKLYPSMLQRSSESDYEPYYCLPVQYGPSGQGLSYGVSEPPSPSPRSALSPTHQPANVLHTPRHSHHYPKKNDDVHGSTASLVSTASSLAAGAGADERHAHEVRNVKVRKLRRELADAKDKVHTLTTQLTTNAHVVSAFEQSLSNMTQRLQQLTATAERKDSELTELRQTIELLRKQSIQAGLTTAHMQSMGIRADGVNVTGQDPPTQTQQSSPQRSAQTGNGAITRHLSTDSVSSINSLSSGSSAPHDKKHKKKGWLRSSFTKAFSRNAKISKTAKHSSLGQLSSQDSSSGSHHYDDPHTIREGSNENSLEHSHEALPETKDKTAPAKTDEQTKEKDESVLVDELKRQLREKDLVLTDIRLEALSSAHQLESLKDTVIKMRNEMLNLKQNNERLQRLVTSRSLAGSQSSLGTGGSAVEDPRRFSLADQSTMHQASIDIHSQPLDLDFMSTTAALDYKKGSPTSIEPIYGNKAVCELNENSETLLGPLNGSSDLFANGLNPADRLSGDYDINSVLPPPKSRELAIGESYSDIGVADSQGDTTDGKKIAIAVYLGQPETFQRYFEEVQDTLTESECRFYAKQMGSGFGNHFDKQPSFDSPRMSQNHSPDVENQDYPQMNKSNTNSLKSNKSTHSSSYKNVYNSDSTINCNEYVIAYTYISGKTTWQNLDYIVRKSFKDYLSRIDLGTNLGLNTDSITSYHLGEATRGPEIGFPELLPCGYIVGTVNTLYICLQGVGSLAFDSLIPKNIVYRYVSLLSEHRRVILCGPSGTGKSYLAAKLAEFYVQKTQRRGNPAEAVATFNVDRKSCNELRAYLANIAEQCTAAATGEEAPLPSVVVLDNLQHASALGDAFAGLLPPDNRNMPVIIGTMSQATCNTTNLQLHHNFRWLLTANHMEPVKGFLARYLRRKLFSLELRLGRREPALATVLEWLPGVWSTLNAFLEAHSSSDVTVGPRLFLACPMDLEASQAWFADVWNYSIVPYASEAVREGVALYGRRRHAAVDPLQHIKASYPWREPNHSHTLRPITVDDVGGEESSQDATANNNQDPLLNMLMRLQEAANYSGNQSQDSDNASMDSNLTHDSSMGNEL</sequence>
<feature type="compositionally biased region" description="Polar residues" evidence="4">
    <location>
        <begin position="1300"/>
        <end position="1313"/>
    </location>
</feature>
<protein>
    <recommendedName>
        <fullName evidence="5">Calponin-homology (CH) domain-containing protein</fullName>
    </recommendedName>
</protein>
<feature type="compositionally biased region" description="Basic and acidic residues" evidence="4">
    <location>
        <begin position="889"/>
        <end position="901"/>
    </location>
</feature>
<feature type="compositionally biased region" description="Low complexity" evidence="4">
    <location>
        <begin position="806"/>
        <end position="829"/>
    </location>
</feature>
<feature type="compositionally biased region" description="Polar residues" evidence="4">
    <location>
        <begin position="1037"/>
        <end position="1061"/>
    </location>
</feature>
<feature type="region of interest" description="Disordered" evidence="4">
    <location>
        <begin position="2233"/>
        <end position="2280"/>
    </location>
</feature>
<feature type="compositionally biased region" description="Polar residues" evidence="4">
    <location>
        <begin position="386"/>
        <end position="400"/>
    </location>
</feature>
<dbReference type="SUPFAM" id="SSF52540">
    <property type="entry name" value="P-loop containing nucleoside triphosphate hydrolases"/>
    <property type="match status" value="1"/>
</dbReference>
<feature type="compositionally biased region" description="Polar residues" evidence="4">
    <location>
        <begin position="693"/>
        <end position="715"/>
    </location>
</feature>
<keyword evidence="2 3" id="KW-0175">Coiled coil</keyword>
<feature type="region of interest" description="Disordered" evidence="4">
    <location>
        <begin position="731"/>
        <end position="910"/>
    </location>
</feature>
<feature type="compositionally biased region" description="Low complexity" evidence="4">
    <location>
        <begin position="1923"/>
        <end position="1937"/>
    </location>
</feature>
<evidence type="ECO:0000256" key="4">
    <source>
        <dbReference type="SAM" id="MobiDB-lite"/>
    </source>
</evidence>
<feature type="compositionally biased region" description="Low complexity" evidence="4">
    <location>
        <begin position="1004"/>
        <end position="1036"/>
    </location>
</feature>
<feature type="compositionally biased region" description="Polar residues" evidence="4">
    <location>
        <begin position="854"/>
        <end position="864"/>
    </location>
</feature>
<feature type="region of interest" description="Disordered" evidence="4">
    <location>
        <begin position="1676"/>
        <end position="1722"/>
    </location>
</feature>
<dbReference type="CDD" id="cd21212">
    <property type="entry name" value="CH_NAV2-like"/>
    <property type="match status" value="1"/>
</dbReference>
<reference evidence="6" key="2">
    <citation type="submission" date="2022-06" db="UniProtKB">
        <authorList>
            <consortium name="EnsemblMetazoa"/>
        </authorList>
    </citation>
    <scope>IDENTIFICATION</scope>
    <source>
        <strain evidence="6">p50T (Dazao)</strain>
    </source>
</reference>
<dbReference type="PROSITE" id="PS50021">
    <property type="entry name" value="CH"/>
    <property type="match status" value="1"/>
</dbReference>
<feature type="compositionally biased region" description="Polar residues" evidence="4">
    <location>
        <begin position="2680"/>
        <end position="2689"/>
    </location>
</feature>
<dbReference type="InterPro" id="IPR057126">
    <property type="entry name" value="NAV1-like_ubiquitin-like"/>
</dbReference>
<keyword evidence="7" id="KW-1185">Reference proteome</keyword>
<feature type="compositionally biased region" description="Low complexity" evidence="4">
    <location>
        <begin position="645"/>
        <end position="660"/>
    </location>
</feature>
<feature type="compositionally biased region" description="Polar residues" evidence="4">
    <location>
        <begin position="1584"/>
        <end position="1601"/>
    </location>
</feature>
<feature type="region of interest" description="Disordered" evidence="4">
    <location>
        <begin position="1261"/>
        <end position="1361"/>
    </location>
</feature>
<dbReference type="Gene3D" id="3.40.50.300">
    <property type="entry name" value="P-loop containing nucleotide triphosphate hydrolases"/>
    <property type="match status" value="1"/>
</dbReference>
<dbReference type="InterPro" id="IPR036872">
    <property type="entry name" value="CH_dom_sf"/>
</dbReference>
<evidence type="ECO:0000256" key="2">
    <source>
        <dbReference type="ARBA" id="ARBA00023054"/>
    </source>
</evidence>
<feature type="region of interest" description="Disordered" evidence="4">
    <location>
        <begin position="2661"/>
        <end position="2689"/>
    </location>
</feature>
<feature type="compositionally biased region" description="Basic and acidic residues" evidence="4">
    <location>
        <begin position="830"/>
        <end position="848"/>
    </location>
</feature>
<dbReference type="Pfam" id="PF23092">
    <property type="entry name" value="Ubiquitin_6"/>
    <property type="match status" value="1"/>
</dbReference>
<dbReference type="SMART" id="SM00033">
    <property type="entry name" value="CH"/>
    <property type="match status" value="1"/>
</dbReference>
<feature type="region of interest" description="Disordered" evidence="4">
    <location>
        <begin position="999"/>
        <end position="1063"/>
    </location>
</feature>
<proteinExistence type="inferred from homology"/>
<dbReference type="Pfam" id="PF25408">
    <property type="entry name" value="AAA_lid_NAV1"/>
    <property type="match status" value="1"/>
</dbReference>
<dbReference type="InterPro" id="IPR003593">
    <property type="entry name" value="AAA+_ATPase"/>
</dbReference>
<feature type="compositionally biased region" description="Basic and acidic residues" evidence="4">
    <location>
        <begin position="865"/>
        <end position="878"/>
    </location>
</feature>
<name>A0A8R2M113_BOMMO</name>
<feature type="region of interest" description="Disordered" evidence="4">
    <location>
        <begin position="1116"/>
        <end position="1140"/>
    </location>
</feature>
<feature type="compositionally biased region" description="Polar residues" evidence="4">
    <location>
        <begin position="44"/>
        <end position="71"/>
    </location>
</feature>
<dbReference type="PANTHER" id="PTHR12784:SF28">
    <property type="entry name" value="PROTEIN SICKIE"/>
    <property type="match status" value="1"/>
</dbReference>
<organism evidence="6 7">
    <name type="scientific">Bombyx mori</name>
    <name type="common">Silk moth</name>
    <dbReference type="NCBI Taxonomy" id="7091"/>
    <lineage>
        <taxon>Eukaryota</taxon>
        <taxon>Metazoa</taxon>
        <taxon>Ecdysozoa</taxon>
        <taxon>Arthropoda</taxon>
        <taxon>Hexapoda</taxon>
        <taxon>Insecta</taxon>
        <taxon>Pterygota</taxon>
        <taxon>Neoptera</taxon>
        <taxon>Endopterygota</taxon>
        <taxon>Lepidoptera</taxon>
        <taxon>Glossata</taxon>
        <taxon>Ditrysia</taxon>
        <taxon>Bombycoidea</taxon>
        <taxon>Bombycidae</taxon>
        <taxon>Bombycinae</taxon>
        <taxon>Bombyx</taxon>
    </lineage>
</organism>
<comment type="similarity">
    <text evidence="1">Belongs to the Nav/unc-53 family.</text>
</comment>
<accession>A0A8R2M113</accession>
<dbReference type="InterPro" id="IPR057568">
    <property type="entry name" value="CortBP2_NAV1-like_AAA_lid"/>
</dbReference>
<dbReference type="PANTHER" id="PTHR12784">
    <property type="entry name" value="STEERIN"/>
    <property type="match status" value="1"/>
</dbReference>
<feature type="coiled-coil region" evidence="3">
    <location>
        <begin position="1987"/>
        <end position="2042"/>
    </location>
</feature>
<dbReference type="FunFam" id="3.40.50.300:FF:001111">
    <property type="entry name" value="neuron navigator 2 isoform X3"/>
    <property type="match status" value="1"/>
</dbReference>
<dbReference type="InterPro" id="IPR039041">
    <property type="entry name" value="Nav/unc-53"/>
</dbReference>
<evidence type="ECO:0000256" key="1">
    <source>
        <dbReference type="ARBA" id="ARBA00006255"/>
    </source>
</evidence>
<evidence type="ECO:0000313" key="7">
    <source>
        <dbReference type="Proteomes" id="UP000005204"/>
    </source>
</evidence>
<feature type="region of interest" description="Disordered" evidence="4">
    <location>
        <begin position="1574"/>
        <end position="1607"/>
    </location>
</feature>
<feature type="region of interest" description="Disordered" evidence="4">
    <location>
        <begin position="20"/>
        <end position="78"/>
    </location>
</feature>
<dbReference type="InterPro" id="IPR001715">
    <property type="entry name" value="CH_dom"/>
</dbReference>
<feature type="compositionally biased region" description="Basic and acidic residues" evidence="4">
    <location>
        <begin position="138"/>
        <end position="158"/>
    </location>
</feature>
<feature type="compositionally biased region" description="Low complexity" evidence="4">
    <location>
        <begin position="762"/>
        <end position="771"/>
    </location>
</feature>
<feature type="compositionally biased region" description="Low complexity" evidence="4">
    <location>
        <begin position="739"/>
        <end position="755"/>
    </location>
</feature>
<feature type="coiled-coil region" evidence="3">
    <location>
        <begin position="1752"/>
        <end position="1821"/>
    </location>
</feature>
<feature type="compositionally biased region" description="Low complexity" evidence="4">
    <location>
        <begin position="1430"/>
        <end position="1440"/>
    </location>
</feature>